<dbReference type="Proteomes" id="UP000770717">
    <property type="component" value="Unassembled WGS sequence"/>
</dbReference>
<evidence type="ECO:0000313" key="2">
    <source>
        <dbReference type="Proteomes" id="UP000770717"/>
    </source>
</evidence>
<name>A0A8J6K6P3_ELECQ</name>
<sequence>MRLQGQLQPLPEMVHLPHEGLQCRNGALANKDQPPMSCSTCPKACRADVEGTRRSPEMKQFSSAGSPRVTWETLAHQGLL</sequence>
<reference evidence="1" key="1">
    <citation type="thesis" date="2020" institute="ProQuest LLC" country="789 East Eisenhower Parkway, Ann Arbor, MI, USA">
        <title>Comparative Genomics and Chromosome Evolution.</title>
        <authorList>
            <person name="Mudd A.B."/>
        </authorList>
    </citation>
    <scope>NUCLEOTIDE SEQUENCE</scope>
    <source>
        <strain evidence="1">HN-11 Male</strain>
        <tissue evidence="1">Kidney and liver</tissue>
    </source>
</reference>
<keyword evidence="2" id="KW-1185">Reference proteome</keyword>
<accession>A0A8J6K6P3</accession>
<dbReference type="EMBL" id="WNTK01000006">
    <property type="protein sequence ID" value="KAG9482838.1"/>
    <property type="molecule type" value="Genomic_DNA"/>
</dbReference>
<dbReference type="AlphaFoldDB" id="A0A8J6K6P3"/>
<protein>
    <submittedName>
        <fullName evidence="1">Uncharacterized protein</fullName>
    </submittedName>
</protein>
<gene>
    <name evidence="1" type="ORF">GDO78_011465</name>
</gene>
<evidence type="ECO:0000313" key="1">
    <source>
        <dbReference type="EMBL" id="KAG9482838.1"/>
    </source>
</evidence>
<proteinExistence type="predicted"/>
<organism evidence="1 2">
    <name type="scientific">Eleutherodactylus coqui</name>
    <name type="common">Puerto Rican coqui</name>
    <dbReference type="NCBI Taxonomy" id="57060"/>
    <lineage>
        <taxon>Eukaryota</taxon>
        <taxon>Metazoa</taxon>
        <taxon>Chordata</taxon>
        <taxon>Craniata</taxon>
        <taxon>Vertebrata</taxon>
        <taxon>Euteleostomi</taxon>
        <taxon>Amphibia</taxon>
        <taxon>Batrachia</taxon>
        <taxon>Anura</taxon>
        <taxon>Neobatrachia</taxon>
        <taxon>Hyloidea</taxon>
        <taxon>Eleutherodactylidae</taxon>
        <taxon>Eleutherodactylinae</taxon>
        <taxon>Eleutherodactylus</taxon>
        <taxon>Eleutherodactylus</taxon>
    </lineage>
</organism>
<comment type="caution">
    <text evidence="1">The sequence shown here is derived from an EMBL/GenBank/DDBJ whole genome shotgun (WGS) entry which is preliminary data.</text>
</comment>